<accession>A0ABY8UAU5</accession>
<evidence type="ECO:0000256" key="4">
    <source>
        <dbReference type="ARBA" id="ARBA00023125"/>
    </source>
</evidence>
<keyword evidence="4" id="KW-0238">DNA-binding</keyword>
<protein>
    <recommendedName>
        <fullName evidence="6">AtC3H23-like CCCH zinc finger domain-containing protein</fullName>
    </recommendedName>
</protein>
<dbReference type="PANTHER" id="PTHR14493:SF50">
    <property type="entry name" value="RING FINGER PROTEIN UNKEMPT"/>
    <property type="match status" value="1"/>
</dbReference>
<dbReference type="Proteomes" id="UP001244341">
    <property type="component" value="Chromosome 9b"/>
</dbReference>
<evidence type="ECO:0000313" key="8">
    <source>
        <dbReference type="Proteomes" id="UP001244341"/>
    </source>
</evidence>
<dbReference type="PANTHER" id="PTHR14493">
    <property type="entry name" value="UNKEMPT FAMILY MEMBER"/>
    <property type="match status" value="1"/>
</dbReference>
<evidence type="ECO:0000313" key="7">
    <source>
        <dbReference type="EMBL" id="WIA18494.1"/>
    </source>
</evidence>
<evidence type="ECO:0000256" key="5">
    <source>
        <dbReference type="SAM" id="MobiDB-lite"/>
    </source>
</evidence>
<feature type="domain" description="AtC3H23-like CCCH zinc finger" evidence="6">
    <location>
        <begin position="17"/>
        <end position="51"/>
    </location>
</feature>
<dbReference type="EMBL" id="CP126216">
    <property type="protein sequence ID" value="WIA18494.1"/>
    <property type="molecule type" value="Genomic_DNA"/>
</dbReference>
<dbReference type="InterPro" id="IPR045234">
    <property type="entry name" value="Unkempt-like"/>
</dbReference>
<gene>
    <name evidence="7" type="ORF">OEZ85_009947</name>
</gene>
<feature type="region of interest" description="Disordered" evidence="5">
    <location>
        <begin position="120"/>
        <end position="182"/>
    </location>
</feature>
<keyword evidence="1" id="KW-0479">Metal-binding</keyword>
<keyword evidence="2" id="KW-0863">Zinc-finger</keyword>
<evidence type="ECO:0000256" key="2">
    <source>
        <dbReference type="ARBA" id="ARBA00022771"/>
    </source>
</evidence>
<feature type="compositionally biased region" description="Low complexity" evidence="5">
    <location>
        <begin position="145"/>
        <end position="182"/>
    </location>
</feature>
<keyword evidence="3" id="KW-0862">Zinc</keyword>
<dbReference type="Pfam" id="PF25512">
    <property type="entry name" value="zf-CCCH_AtC3H23"/>
    <property type="match status" value="1"/>
</dbReference>
<evidence type="ECO:0000256" key="1">
    <source>
        <dbReference type="ARBA" id="ARBA00022723"/>
    </source>
</evidence>
<dbReference type="InterPro" id="IPR057444">
    <property type="entry name" value="Znf-CCCH_AtC3H23-like"/>
</dbReference>
<evidence type="ECO:0000256" key="3">
    <source>
        <dbReference type="ARBA" id="ARBA00022833"/>
    </source>
</evidence>
<proteinExistence type="predicted"/>
<organism evidence="7 8">
    <name type="scientific">Tetradesmus obliquus</name>
    <name type="common">Green alga</name>
    <name type="synonym">Acutodesmus obliquus</name>
    <dbReference type="NCBI Taxonomy" id="3088"/>
    <lineage>
        <taxon>Eukaryota</taxon>
        <taxon>Viridiplantae</taxon>
        <taxon>Chlorophyta</taxon>
        <taxon>core chlorophytes</taxon>
        <taxon>Chlorophyceae</taxon>
        <taxon>CS clade</taxon>
        <taxon>Sphaeropleales</taxon>
        <taxon>Scenedesmaceae</taxon>
        <taxon>Tetradesmus</taxon>
    </lineage>
</organism>
<keyword evidence="8" id="KW-1185">Reference proteome</keyword>
<name>A0ABY8UAU5_TETOB</name>
<evidence type="ECO:0000259" key="6">
    <source>
        <dbReference type="Pfam" id="PF25512"/>
    </source>
</evidence>
<sequence>MKEELAVIGKGKIGSHDFMMFQYKIPLCPKQGHKHEWGQCVYAHRGERARRRHPSKYQAIQCPEARAKKVCPRADDCNCTHNLWEYWLHPDRYMTCLCELGPACNRPICFFAHEQHELRPLPPGLSNADDDMFPRPPRKERHQRNNTGSSNSSTGAGSSTHSSTQRLQQQAGEAGALMQQQQQQQQQGGVGVGTAAADAAAAVWDGVSVTAADAYTVL</sequence>
<reference evidence="7 8" key="1">
    <citation type="submission" date="2023-05" db="EMBL/GenBank/DDBJ databases">
        <title>A 100% complete, gapless, phased diploid assembly of the Scenedesmus obliquus UTEX 3031 genome.</title>
        <authorList>
            <person name="Biondi T.C."/>
            <person name="Hanschen E.R."/>
            <person name="Kwon T."/>
            <person name="Eng W."/>
            <person name="Kruse C.P.S."/>
            <person name="Koehler S.I."/>
            <person name="Kunde Y."/>
            <person name="Gleasner C.D."/>
            <person name="You Mak K.T."/>
            <person name="Polle J."/>
            <person name="Hovde B.T."/>
            <person name="Starkenburg S.R."/>
        </authorList>
    </citation>
    <scope>NUCLEOTIDE SEQUENCE [LARGE SCALE GENOMIC DNA]</scope>
    <source>
        <strain evidence="7 8">DOE0152z</strain>
    </source>
</reference>